<feature type="transmembrane region" description="Helical" evidence="1">
    <location>
        <begin position="32"/>
        <end position="56"/>
    </location>
</feature>
<keyword evidence="1" id="KW-0812">Transmembrane</keyword>
<keyword evidence="1" id="KW-0472">Membrane</keyword>
<comment type="caution">
    <text evidence="2">The sequence shown here is derived from an EMBL/GenBank/DDBJ whole genome shotgun (WGS) entry which is preliminary data.</text>
</comment>
<sequence>MKTSRDPQTLKTQLEVGYEESFRKARHESNVAAGWLFVVTILAGLGSFFILGPFLMAL</sequence>
<proteinExistence type="predicted"/>
<accession>A0A0F9FUG5</accession>
<gene>
    <name evidence="2" type="ORF">LCGC14_2199540</name>
</gene>
<evidence type="ECO:0000313" key="2">
    <source>
        <dbReference type="EMBL" id="KKL61015.1"/>
    </source>
</evidence>
<keyword evidence="1" id="KW-1133">Transmembrane helix</keyword>
<protein>
    <submittedName>
        <fullName evidence="2">Uncharacterized protein</fullName>
    </submittedName>
</protein>
<reference evidence="2" key="1">
    <citation type="journal article" date="2015" name="Nature">
        <title>Complex archaea that bridge the gap between prokaryotes and eukaryotes.</title>
        <authorList>
            <person name="Spang A."/>
            <person name="Saw J.H."/>
            <person name="Jorgensen S.L."/>
            <person name="Zaremba-Niedzwiedzka K."/>
            <person name="Martijn J."/>
            <person name="Lind A.E."/>
            <person name="van Eijk R."/>
            <person name="Schleper C."/>
            <person name="Guy L."/>
            <person name="Ettema T.J."/>
        </authorList>
    </citation>
    <scope>NUCLEOTIDE SEQUENCE</scope>
</reference>
<evidence type="ECO:0000256" key="1">
    <source>
        <dbReference type="SAM" id="Phobius"/>
    </source>
</evidence>
<organism evidence="2">
    <name type="scientific">marine sediment metagenome</name>
    <dbReference type="NCBI Taxonomy" id="412755"/>
    <lineage>
        <taxon>unclassified sequences</taxon>
        <taxon>metagenomes</taxon>
        <taxon>ecological metagenomes</taxon>
    </lineage>
</organism>
<name>A0A0F9FUG5_9ZZZZ</name>
<dbReference type="EMBL" id="LAZR01028951">
    <property type="protein sequence ID" value="KKL61015.1"/>
    <property type="molecule type" value="Genomic_DNA"/>
</dbReference>
<dbReference type="AlphaFoldDB" id="A0A0F9FUG5"/>